<dbReference type="AlphaFoldDB" id="A0A8H7CM63"/>
<organism evidence="2 3">
    <name type="scientific">Mycena sanguinolenta</name>
    <dbReference type="NCBI Taxonomy" id="230812"/>
    <lineage>
        <taxon>Eukaryota</taxon>
        <taxon>Fungi</taxon>
        <taxon>Dikarya</taxon>
        <taxon>Basidiomycota</taxon>
        <taxon>Agaricomycotina</taxon>
        <taxon>Agaricomycetes</taxon>
        <taxon>Agaricomycetidae</taxon>
        <taxon>Agaricales</taxon>
        <taxon>Marasmiineae</taxon>
        <taxon>Mycenaceae</taxon>
        <taxon>Mycena</taxon>
    </lineage>
</organism>
<evidence type="ECO:0000256" key="1">
    <source>
        <dbReference type="SAM" id="MobiDB-lite"/>
    </source>
</evidence>
<protein>
    <submittedName>
        <fullName evidence="2">Uncharacterized protein</fullName>
    </submittedName>
</protein>
<dbReference type="OrthoDB" id="3070764at2759"/>
<dbReference type="EMBL" id="JACAZH010000024">
    <property type="protein sequence ID" value="KAF7342820.1"/>
    <property type="molecule type" value="Genomic_DNA"/>
</dbReference>
<sequence length="165" mass="17572">MAHVVSIGQIGGGWGGPGGPGMSQGGDGGSGGGPQVMVNTPTQTFYQGSPFPAAGVNFTNSNLYTMSPTVNPAQIVPPPNIKDRTVSYCANYCNQMLRQGRGFPLYIPGPSRLLPDEYQVNGVQIGDVGMVTPEGLLYYLIQFARAVTRDIEQRTFIFVDCPWGP</sequence>
<evidence type="ECO:0000313" key="3">
    <source>
        <dbReference type="Proteomes" id="UP000623467"/>
    </source>
</evidence>
<accession>A0A8H7CM63</accession>
<feature type="region of interest" description="Disordered" evidence="1">
    <location>
        <begin position="11"/>
        <end position="41"/>
    </location>
</feature>
<feature type="compositionally biased region" description="Gly residues" evidence="1">
    <location>
        <begin position="11"/>
        <end position="34"/>
    </location>
</feature>
<gene>
    <name evidence="2" type="ORF">MSAN_01998000</name>
</gene>
<reference evidence="2" key="1">
    <citation type="submission" date="2020-05" db="EMBL/GenBank/DDBJ databases">
        <title>Mycena genomes resolve the evolution of fungal bioluminescence.</title>
        <authorList>
            <person name="Tsai I.J."/>
        </authorList>
    </citation>
    <scope>NUCLEOTIDE SEQUENCE</scope>
    <source>
        <strain evidence="2">160909Yilan</strain>
    </source>
</reference>
<evidence type="ECO:0000313" key="2">
    <source>
        <dbReference type="EMBL" id="KAF7342820.1"/>
    </source>
</evidence>
<keyword evidence="3" id="KW-1185">Reference proteome</keyword>
<comment type="caution">
    <text evidence="2">The sequence shown here is derived from an EMBL/GenBank/DDBJ whole genome shotgun (WGS) entry which is preliminary data.</text>
</comment>
<dbReference type="Proteomes" id="UP000623467">
    <property type="component" value="Unassembled WGS sequence"/>
</dbReference>
<name>A0A8H7CM63_9AGAR</name>
<proteinExistence type="predicted"/>